<keyword evidence="2" id="KW-1185">Reference proteome</keyword>
<dbReference type="Proteomes" id="UP001328107">
    <property type="component" value="Unassembled WGS sequence"/>
</dbReference>
<proteinExistence type="predicted"/>
<organism evidence="1 2">
    <name type="scientific">Pristionchus mayeri</name>
    <dbReference type="NCBI Taxonomy" id="1317129"/>
    <lineage>
        <taxon>Eukaryota</taxon>
        <taxon>Metazoa</taxon>
        <taxon>Ecdysozoa</taxon>
        <taxon>Nematoda</taxon>
        <taxon>Chromadorea</taxon>
        <taxon>Rhabditida</taxon>
        <taxon>Rhabditina</taxon>
        <taxon>Diplogasteromorpha</taxon>
        <taxon>Diplogasteroidea</taxon>
        <taxon>Neodiplogasteridae</taxon>
        <taxon>Pristionchus</taxon>
    </lineage>
</organism>
<gene>
    <name evidence="1" type="ORF">PMAYCL1PPCAC_00193</name>
</gene>
<dbReference type="AlphaFoldDB" id="A0AAN4Z130"/>
<evidence type="ECO:0000313" key="1">
    <source>
        <dbReference type="EMBL" id="GMR29998.1"/>
    </source>
</evidence>
<dbReference type="EMBL" id="BTRK01000001">
    <property type="protein sequence ID" value="GMR29998.1"/>
    <property type="molecule type" value="Genomic_DNA"/>
</dbReference>
<evidence type="ECO:0000313" key="2">
    <source>
        <dbReference type="Proteomes" id="UP001328107"/>
    </source>
</evidence>
<comment type="caution">
    <text evidence="1">The sequence shown here is derived from an EMBL/GenBank/DDBJ whole genome shotgun (WGS) entry which is preliminary data.</text>
</comment>
<name>A0AAN4Z130_9BILA</name>
<accession>A0AAN4Z130</accession>
<sequence>MLVSGKLIWNACIMIDSLARKRISVGWSTICFSSVLSIICFSCDLRRSIDALYAISIRRRIPSDLSGMSLLCSDSHLLSTFFTHCSSLNSSPCRLAKSTLPRSMYTLRSSFKIAQRLFRTAAVSSSFSVASVSQNAKAIRAMNSILSGLTRLYSSLIVSLNSKVAYTNSISSRSNSSQSINEFEIDSSVTIVV</sequence>
<protein>
    <submittedName>
        <fullName evidence="1">Uncharacterized protein</fullName>
    </submittedName>
</protein>
<reference evidence="2" key="1">
    <citation type="submission" date="2022-10" db="EMBL/GenBank/DDBJ databases">
        <title>Genome assembly of Pristionchus species.</title>
        <authorList>
            <person name="Yoshida K."/>
            <person name="Sommer R.J."/>
        </authorList>
    </citation>
    <scope>NUCLEOTIDE SEQUENCE [LARGE SCALE GENOMIC DNA]</scope>
    <source>
        <strain evidence="2">RS5460</strain>
    </source>
</reference>